<organism evidence="2 3">
    <name type="scientific">Salinibacter ruber</name>
    <dbReference type="NCBI Taxonomy" id="146919"/>
    <lineage>
        <taxon>Bacteria</taxon>
        <taxon>Pseudomonadati</taxon>
        <taxon>Rhodothermota</taxon>
        <taxon>Rhodothermia</taxon>
        <taxon>Rhodothermales</taxon>
        <taxon>Salinibacteraceae</taxon>
        <taxon>Salinibacter</taxon>
    </lineage>
</organism>
<dbReference type="NCBIfam" id="TIGR01595">
    <property type="entry name" value="cas_CT1132"/>
    <property type="match status" value="1"/>
</dbReference>
<accession>A0A9X2UNZ8</accession>
<reference evidence="2" key="1">
    <citation type="submission" date="2022-08" db="EMBL/GenBank/DDBJ databases">
        <title>Genomic Encyclopedia of Type Strains, Phase V (KMG-V): Genome sequencing to study the core and pangenomes of soil and plant-associated prokaryotes.</title>
        <authorList>
            <person name="Whitman W."/>
        </authorList>
    </citation>
    <scope>NUCLEOTIDE SEQUENCE</scope>
    <source>
        <strain evidence="2">SP3012</strain>
    </source>
</reference>
<dbReference type="AlphaFoldDB" id="A0A9X2UNZ8"/>
<feature type="compositionally biased region" description="Acidic residues" evidence="1">
    <location>
        <begin position="282"/>
        <end position="304"/>
    </location>
</feature>
<feature type="compositionally biased region" description="Acidic residues" evidence="1">
    <location>
        <begin position="255"/>
        <end position="265"/>
    </location>
</feature>
<comment type="caution">
    <text evidence="2">The sequence shown here is derived from an EMBL/GenBank/DDBJ whole genome shotgun (WGS) entry which is preliminary data.</text>
</comment>
<sequence length="304" mass="33713">MSSDSDLDHFDPDKRHDFTLFFDATNSNPNGDPNLDNLPRHDPDTGEGIATGGSIKRKVRDWMIARGETVLVQPVDGSLQDREIDLADKVDDTEDTEDSSDALTKHCIDVRLFGHVLTGESDADSVWGPVQVCDAVSVHPVDIENMAITRVVRSSKEEGGGMGRRGVVRYGLYKAKGSYSPEKASKYVTEEDLQLLYEGLLRGFEHSASAARPDVEGRKLLVVTHKHKLGNAPRSKTSEVLRSETNADHPRSIDDFDFVEEEAPDGTERRVFEPYDEALSPSEEETSEEETSEEETSEEETAES</sequence>
<dbReference type="Pfam" id="PF05107">
    <property type="entry name" value="Cas_Cas7"/>
    <property type="match status" value="1"/>
</dbReference>
<dbReference type="RefSeq" id="WP_259091315.1">
    <property type="nucleotide sequence ID" value="NZ_JANTZY010000031.1"/>
</dbReference>
<dbReference type="Proteomes" id="UP001155040">
    <property type="component" value="Unassembled WGS sequence"/>
</dbReference>
<protein>
    <submittedName>
        <fullName evidence="2">CRISPR-associated protein Csd2</fullName>
    </submittedName>
</protein>
<feature type="region of interest" description="Disordered" evidence="1">
    <location>
        <begin position="226"/>
        <end position="304"/>
    </location>
</feature>
<evidence type="ECO:0000313" key="3">
    <source>
        <dbReference type="Proteomes" id="UP001155040"/>
    </source>
</evidence>
<feature type="compositionally biased region" description="Low complexity" evidence="1">
    <location>
        <begin position="26"/>
        <end position="37"/>
    </location>
</feature>
<dbReference type="GO" id="GO:0043571">
    <property type="term" value="P:maintenance of CRISPR repeat elements"/>
    <property type="evidence" value="ECO:0007669"/>
    <property type="project" value="InterPro"/>
</dbReference>
<name>A0A9X2UNZ8_9BACT</name>
<proteinExistence type="predicted"/>
<dbReference type="InterPro" id="IPR006482">
    <property type="entry name" value="Cas7_Csh2/Csh2"/>
</dbReference>
<evidence type="ECO:0000256" key="1">
    <source>
        <dbReference type="SAM" id="MobiDB-lite"/>
    </source>
</evidence>
<feature type="compositionally biased region" description="Basic and acidic residues" evidence="1">
    <location>
        <begin position="236"/>
        <end position="254"/>
    </location>
</feature>
<evidence type="ECO:0000313" key="2">
    <source>
        <dbReference type="EMBL" id="MCS4038072.1"/>
    </source>
</evidence>
<feature type="region of interest" description="Disordered" evidence="1">
    <location>
        <begin position="21"/>
        <end position="53"/>
    </location>
</feature>
<gene>
    <name evidence="2" type="ORF">GGQ01_003162</name>
</gene>
<dbReference type="EMBL" id="JANUBF010000036">
    <property type="protein sequence ID" value="MCS4038072.1"/>
    <property type="molecule type" value="Genomic_DNA"/>
</dbReference>